<dbReference type="EMBL" id="NJEU01000564">
    <property type="protein sequence ID" value="PHH72683.1"/>
    <property type="molecule type" value="Genomic_DNA"/>
</dbReference>
<name>A0A2C5YYI3_9HYPO</name>
<keyword evidence="2" id="KW-1185">Reference proteome</keyword>
<reference evidence="1 2" key="1">
    <citation type="submission" date="2017-06" db="EMBL/GenBank/DDBJ databases">
        <title>Ant-infecting Ophiocordyceps genomes reveal a high diversity of potential behavioral manipulation genes and a possible major role for enterotoxins.</title>
        <authorList>
            <person name="De Bekker C."/>
            <person name="Evans H.C."/>
            <person name="Brachmann A."/>
            <person name="Hughes D.P."/>
        </authorList>
    </citation>
    <scope>NUCLEOTIDE SEQUENCE [LARGE SCALE GENOMIC DNA]</scope>
    <source>
        <strain evidence="1 2">1348a</strain>
    </source>
</reference>
<dbReference type="Proteomes" id="UP000224854">
    <property type="component" value="Unassembled WGS sequence"/>
</dbReference>
<organism evidence="1 2">
    <name type="scientific">Ophiocordyceps australis</name>
    <dbReference type="NCBI Taxonomy" id="1399860"/>
    <lineage>
        <taxon>Eukaryota</taxon>
        <taxon>Fungi</taxon>
        <taxon>Dikarya</taxon>
        <taxon>Ascomycota</taxon>
        <taxon>Pezizomycotina</taxon>
        <taxon>Sordariomycetes</taxon>
        <taxon>Hypocreomycetidae</taxon>
        <taxon>Hypocreales</taxon>
        <taxon>Ophiocordycipitaceae</taxon>
        <taxon>Ophiocordyceps</taxon>
    </lineage>
</organism>
<proteinExistence type="predicted"/>
<dbReference type="AlphaFoldDB" id="A0A2C5YYI3"/>
<protein>
    <submittedName>
        <fullName evidence="1">Uncharacterized protein</fullName>
    </submittedName>
</protein>
<dbReference type="Gene3D" id="3.40.50.11710">
    <property type="entry name" value="Cyclodipeptide synthase"/>
    <property type="match status" value="1"/>
</dbReference>
<comment type="caution">
    <text evidence="1">The sequence shown here is derived from an EMBL/GenBank/DDBJ whole genome shotgun (WGS) entry which is preliminary data.</text>
</comment>
<sequence length="250" mass="28748">MYPSSNSKDSATTDRCVVVVCLGNNPLNIDTNIKDLVTAVAAHHEQVSFLVADGLYNLEQLIPKRTSPSAAKRMALKAGDAMENAIRRVNEAWILSNDVSAEPFSISRWAAVKDETFDKVFDLAAKYRNRFEHQFRSASEYYIWHRLHINKVDNRRLEIFTQYILEELPVQLLGAQLHGERYSQIYQPVYLQPSQDPMSDLEKTYYSPILDLVEAYRNDAEFMREMADLAPGVPLPRLTRLFFDRPMAQD</sequence>
<gene>
    <name evidence="1" type="ORF">CDD82_5850</name>
</gene>
<dbReference type="InterPro" id="IPR038622">
    <property type="entry name" value="CDPS_sf"/>
</dbReference>
<evidence type="ECO:0000313" key="1">
    <source>
        <dbReference type="EMBL" id="PHH72683.1"/>
    </source>
</evidence>
<dbReference type="OrthoDB" id="4978007at2759"/>
<accession>A0A2C5YYI3</accession>
<dbReference type="GO" id="GO:0016755">
    <property type="term" value="F:aminoacyltransferase activity"/>
    <property type="evidence" value="ECO:0007669"/>
    <property type="project" value="InterPro"/>
</dbReference>
<evidence type="ECO:0000313" key="2">
    <source>
        <dbReference type="Proteomes" id="UP000224854"/>
    </source>
</evidence>